<proteinExistence type="predicted"/>
<keyword evidence="2" id="KW-0238">DNA-binding</keyword>
<dbReference type="InterPro" id="IPR000792">
    <property type="entry name" value="Tscrpt_reg_LuxR_C"/>
</dbReference>
<dbReference type="GO" id="GO:0006355">
    <property type="term" value="P:regulation of DNA-templated transcription"/>
    <property type="evidence" value="ECO:0007669"/>
    <property type="project" value="InterPro"/>
</dbReference>
<dbReference type="PROSITE" id="PS50110">
    <property type="entry name" value="RESPONSE_REGULATORY"/>
    <property type="match status" value="1"/>
</dbReference>
<evidence type="ECO:0000256" key="2">
    <source>
        <dbReference type="ARBA" id="ARBA00023125"/>
    </source>
</evidence>
<dbReference type="AlphaFoldDB" id="A0A0M3V4N6"/>
<dbReference type="PATRIC" id="fig|224013.5.peg.1393"/>
<evidence type="ECO:0000259" key="4">
    <source>
        <dbReference type="PROSITE" id="PS50043"/>
    </source>
</evidence>
<dbReference type="InterPro" id="IPR001789">
    <property type="entry name" value="Sig_transdc_resp-reg_receiver"/>
</dbReference>
<dbReference type="InterPro" id="IPR058245">
    <property type="entry name" value="NreC/VraR/RcsB-like_REC"/>
</dbReference>
<evidence type="ECO:0000313" key="7">
    <source>
        <dbReference type="Proteomes" id="UP000062645"/>
    </source>
</evidence>
<dbReference type="EMBL" id="CP012036">
    <property type="protein sequence ID" value="ALF52463.1"/>
    <property type="molecule type" value="Genomic_DNA"/>
</dbReference>
<dbReference type="OrthoDB" id="509129at2"/>
<dbReference type="PROSITE" id="PS00622">
    <property type="entry name" value="HTH_LUXR_1"/>
    <property type="match status" value="1"/>
</dbReference>
<gene>
    <name evidence="6" type="ORF">ACX27_05755</name>
</gene>
<dbReference type="Gene3D" id="3.40.50.2300">
    <property type="match status" value="1"/>
</dbReference>
<feature type="domain" description="Response regulatory" evidence="5">
    <location>
        <begin position="8"/>
        <end position="124"/>
    </location>
</feature>
<evidence type="ECO:0000256" key="3">
    <source>
        <dbReference type="PROSITE-ProRule" id="PRU00169"/>
    </source>
</evidence>
<evidence type="ECO:0000256" key="1">
    <source>
        <dbReference type="ARBA" id="ARBA00022553"/>
    </source>
</evidence>
<dbReference type="Proteomes" id="UP000062645">
    <property type="component" value="Chromosome"/>
</dbReference>
<dbReference type="CDD" id="cd06170">
    <property type="entry name" value="LuxR_C_like"/>
    <property type="match status" value="1"/>
</dbReference>
<dbReference type="GO" id="GO:0000160">
    <property type="term" value="P:phosphorelay signal transduction system"/>
    <property type="evidence" value="ECO:0007669"/>
    <property type="project" value="InterPro"/>
</dbReference>
<dbReference type="SUPFAM" id="SSF46894">
    <property type="entry name" value="C-terminal effector domain of the bipartite response regulators"/>
    <property type="match status" value="1"/>
</dbReference>
<dbReference type="PRINTS" id="PR00038">
    <property type="entry name" value="HTHLUXR"/>
</dbReference>
<reference evidence="7" key="1">
    <citation type="submission" date="2015-07" db="EMBL/GenBank/DDBJ databases">
        <title>Genome Of Nitrogen-Fixing Cyanobacterium Nostoc piscinale CENA21 From Solimoes/Amazon River Floodplain Sediments And Comparative Genomics To Uncover Biosynthetic Natural Products Potential.</title>
        <authorList>
            <person name="Leao T.F."/>
            <person name="Leao P.N."/>
            <person name="Guimaraes P.I."/>
            <person name="de Melo A.G.C."/>
            <person name="Ramos R.T.J."/>
            <person name="Silva A."/>
            <person name="Fiore M.F."/>
            <person name="Schneider M.P.C."/>
        </authorList>
    </citation>
    <scope>NUCLEOTIDE SEQUENCE [LARGE SCALE GENOMIC DNA]</scope>
    <source>
        <strain evidence="7">CENA21</strain>
    </source>
</reference>
<dbReference type="Pfam" id="PF00072">
    <property type="entry name" value="Response_reg"/>
    <property type="match status" value="1"/>
</dbReference>
<keyword evidence="1 3" id="KW-0597">Phosphoprotein</keyword>
<keyword evidence="7" id="KW-1185">Reference proteome</keyword>
<dbReference type="GO" id="GO:0003677">
    <property type="term" value="F:DNA binding"/>
    <property type="evidence" value="ECO:0007669"/>
    <property type="project" value="UniProtKB-KW"/>
</dbReference>
<accession>A0A0M3V4N6</accession>
<dbReference type="SUPFAM" id="SSF52172">
    <property type="entry name" value="CheY-like"/>
    <property type="match status" value="1"/>
</dbReference>
<dbReference type="InterPro" id="IPR016032">
    <property type="entry name" value="Sig_transdc_resp-reg_C-effctor"/>
</dbReference>
<dbReference type="PANTHER" id="PTHR43214:SF43">
    <property type="entry name" value="TWO-COMPONENT RESPONSE REGULATOR"/>
    <property type="match status" value="1"/>
</dbReference>
<evidence type="ECO:0000313" key="6">
    <source>
        <dbReference type="EMBL" id="ALF52463.1"/>
    </source>
</evidence>
<dbReference type="PROSITE" id="PS50043">
    <property type="entry name" value="HTH_LUXR_2"/>
    <property type="match status" value="1"/>
</dbReference>
<feature type="modified residue" description="4-aspartylphosphate" evidence="3">
    <location>
        <position position="59"/>
    </location>
</feature>
<dbReference type="CDD" id="cd17535">
    <property type="entry name" value="REC_NarL-like"/>
    <property type="match status" value="1"/>
</dbReference>
<dbReference type="KEGG" id="npz:ACX27_05755"/>
<name>A0A0M3V4N6_9NOSO</name>
<feature type="domain" description="HTH luxR-type" evidence="4">
    <location>
        <begin position="140"/>
        <end position="205"/>
    </location>
</feature>
<evidence type="ECO:0000259" key="5">
    <source>
        <dbReference type="PROSITE" id="PS50110"/>
    </source>
</evidence>
<dbReference type="InterPro" id="IPR039420">
    <property type="entry name" value="WalR-like"/>
</dbReference>
<dbReference type="STRING" id="224013.ACX27_05755"/>
<organism evidence="6 7">
    <name type="scientific">Nostoc piscinale CENA21</name>
    <dbReference type="NCBI Taxonomy" id="224013"/>
    <lineage>
        <taxon>Bacteria</taxon>
        <taxon>Bacillati</taxon>
        <taxon>Cyanobacteriota</taxon>
        <taxon>Cyanophyceae</taxon>
        <taxon>Nostocales</taxon>
        <taxon>Nostocaceae</taxon>
        <taxon>Nostoc</taxon>
    </lineage>
</organism>
<protein>
    <submittedName>
        <fullName evidence="6">LuxR family transcriptional regulator</fullName>
    </submittedName>
</protein>
<reference evidence="6 7" key="2">
    <citation type="journal article" date="2016" name="Genome Announc.">
        <title>Draft Genome Sequence of the N2-Fixing Cyanobacterium Nostoc piscinale CENA21, Isolated from the Brazilian Amazon Floodplain.</title>
        <authorList>
            <person name="Leao T."/>
            <person name="Guimaraes P.I."/>
            <person name="de Melo A.G."/>
            <person name="Ramos R.T."/>
            <person name="Leao P.N."/>
            <person name="Silva A."/>
            <person name="Fiore M.F."/>
            <person name="Schneider M.P."/>
        </authorList>
    </citation>
    <scope>NUCLEOTIDE SEQUENCE [LARGE SCALE GENOMIC DNA]</scope>
    <source>
        <strain evidence="6 7">CENA21</strain>
    </source>
</reference>
<dbReference type="InterPro" id="IPR011006">
    <property type="entry name" value="CheY-like_superfamily"/>
</dbReference>
<dbReference type="SMART" id="SM00448">
    <property type="entry name" value="REC"/>
    <property type="match status" value="1"/>
</dbReference>
<dbReference type="PANTHER" id="PTHR43214">
    <property type="entry name" value="TWO-COMPONENT RESPONSE REGULATOR"/>
    <property type="match status" value="1"/>
</dbReference>
<dbReference type="SMART" id="SM00421">
    <property type="entry name" value="HTH_LUXR"/>
    <property type="match status" value="1"/>
</dbReference>
<dbReference type="Pfam" id="PF00196">
    <property type="entry name" value="GerE"/>
    <property type="match status" value="1"/>
</dbReference>
<sequence>MTDNHPIRILIVDDHPVVRQGLAAMIDRESDMTVVGQVSNGYQAVEIFRQLQPDVTLMDLRMPEMDGVAAITTICSEFANANIIVLTTYDGDEDIYRGLKAGAKGYLLKDAEPDELLLAIRIVNTGQKYIPTSVGAKLAERVGILQLSSRELEVIRLMSTGKTNQEIAAVLQISEGTVKYHVNHILSKLGVSDRIQAVITALKRGIVTLQ</sequence>
<dbReference type="RefSeq" id="WP_062289590.1">
    <property type="nucleotide sequence ID" value="NZ_CP012036.1"/>
</dbReference>